<protein>
    <recommendedName>
        <fullName evidence="6">RING-CH-type domain-containing protein</fullName>
    </recommendedName>
</protein>
<evidence type="ECO:0000259" key="6">
    <source>
        <dbReference type="PROSITE" id="PS51292"/>
    </source>
</evidence>
<evidence type="ECO:0000313" key="7">
    <source>
        <dbReference type="EMBL" id="CAH9098434.1"/>
    </source>
</evidence>
<organism evidence="7 8">
    <name type="scientific">Cuscuta europaea</name>
    <name type="common">European dodder</name>
    <dbReference type="NCBI Taxonomy" id="41803"/>
    <lineage>
        <taxon>Eukaryota</taxon>
        <taxon>Viridiplantae</taxon>
        <taxon>Streptophyta</taxon>
        <taxon>Embryophyta</taxon>
        <taxon>Tracheophyta</taxon>
        <taxon>Spermatophyta</taxon>
        <taxon>Magnoliopsida</taxon>
        <taxon>eudicotyledons</taxon>
        <taxon>Gunneridae</taxon>
        <taxon>Pentapetalae</taxon>
        <taxon>asterids</taxon>
        <taxon>lamiids</taxon>
        <taxon>Solanales</taxon>
        <taxon>Convolvulaceae</taxon>
        <taxon>Cuscuteae</taxon>
        <taxon>Cuscuta</taxon>
        <taxon>Cuscuta subgen. Cuscuta</taxon>
    </lineage>
</organism>
<reference evidence="7" key="1">
    <citation type="submission" date="2022-07" db="EMBL/GenBank/DDBJ databases">
        <authorList>
            <person name="Macas J."/>
            <person name="Novak P."/>
            <person name="Neumann P."/>
        </authorList>
    </citation>
    <scope>NUCLEOTIDE SEQUENCE</scope>
</reference>
<dbReference type="SUPFAM" id="SSF57850">
    <property type="entry name" value="RING/U-box"/>
    <property type="match status" value="1"/>
</dbReference>
<proteinExistence type="predicted"/>
<keyword evidence="3" id="KW-0862">Zinc</keyword>
<dbReference type="InterPro" id="IPR013083">
    <property type="entry name" value="Znf_RING/FYVE/PHD"/>
</dbReference>
<evidence type="ECO:0000256" key="5">
    <source>
        <dbReference type="SAM" id="Phobius"/>
    </source>
</evidence>
<dbReference type="GO" id="GO:0008270">
    <property type="term" value="F:zinc ion binding"/>
    <property type="evidence" value="ECO:0007669"/>
    <property type="project" value="UniProtKB-KW"/>
</dbReference>
<dbReference type="EMBL" id="CAMAPE010000036">
    <property type="protein sequence ID" value="CAH9098434.1"/>
    <property type="molecule type" value="Genomic_DNA"/>
</dbReference>
<comment type="caution">
    <text evidence="7">The sequence shown here is derived from an EMBL/GenBank/DDBJ whole genome shotgun (WGS) entry which is preliminary data.</text>
</comment>
<keyword evidence="8" id="KW-1185">Reference proteome</keyword>
<evidence type="ECO:0000256" key="3">
    <source>
        <dbReference type="ARBA" id="ARBA00022833"/>
    </source>
</evidence>
<evidence type="ECO:0000256" key="2">
    <source>
        <dbReference type="ARBA" id="ARBA00022771"/>
    </source>
</evidence>
<feature type="region of interest" description="Disordered" evidence="4">
    <location>
        <begin position="1"/>
        <end position="24"/>
    </location>
</feature>
<accession>A0A9P1EEI7</accession>
<keyword evidence="5" id="KW-0472">Membrane</keyword>
<keyword evidence="1" id="KW-0479">Metal-binding</keyword>
<feature type="region of interest" description="Disordered" evidence="4">
    <location>
        <begin position="135"/>
        <end position="157"/>
    </location>
</feature>
<dbReference type="Pfam" id="PF12906">
    <property type="entry name" value="RINGv"/>
    <property type="match status" value="1"/>
</dbReference>
<evidence type="ECO:0000256" key="4">
    <source>
        <dbReference type="SAM" id="MobiDB-lite"/>
    </source>
</evidence>
<evidence type="ECO:0000313" key="8">
    <source>
        <dbReference type="Proteomes" id="UP001152484"/>
    </source>
</evidence>
<keyword evidence="5" id="KW-0812">Transmembrane</keyword>
<keyword evidence="2" id="KW-0863">Zinc-finger</keyword>
<feature type="domain" description="RING-CH-type" evidence="6">
    <location>
        <begin position="61"/>
        <end position="127"/>
    </location>
</feature>
<keyword evidence="5" id="KW-1133">Transmembrane helix</keyword>
<dbReference type="PANTHER" id="PTHR46214">
    <property type="entry name" value="ZINC FINGER, RING-CH-TYPE"/>
    <property type="match status" value="1"/>
</dbReference>
<dbReference type="AlphaFoldDB" id="A0A9P1EEI7"/>
<dbReference type="InterPro" id="IPR011016">
    <property type="entry name" value="Znf_RING-CH"/>
</dbReference>
<dbReference type="Proteomes" id="UP001152484">
    <property type="component" value="Unassembled WGS sequence"/>
</dbReference>
<dbReference type="Gene3D" id="3.30.40.10">
    <property type="entry name" value="Zinc/RING finger domain, C3HC4 (zinc finger)"/>
    <property type="match status" value="1"/>
</dbReference>
<gene>
    <name evidence="7" type="ORF">CEURO_LOCUS14249</name>
</gene>
<feature type="transmembrane region" description="Helical" evidence="5">
    <location>
        <begin position="175"/>
        <end position="193"/>
    </location>
</feature>
<dbReference type="OrthoDB" id="1912066at2759"/>
<feature type="compositionally biased region" description="Polar residues" evidence="4">
    <location>
        <begin position="144"/>
        <end position="156"/>
    </location>
</feature>
<evidence type="ECO:0000256" key="1">
    <source>
        <dbReference type="ARBA" id="ARBA00022723"/>
    </source>
</evidence>
<name>A0A9P1EEI7_CUSEU</name>
<dbReference type="PANTHER" id="PTHR46214:SF30">
    <property type="entry name" value="OS01G0850200 PROTEIN"/>
    <property type="match status" value="1"/>
</dbReference>
<dbReference type="PROSITE" id="PS51292">
    <property type="entry name" value="ZF_RING_CH"/>
    <property type="match status" value="1"/>
</dbReference>
<dbReference type="SMART" id="SM00744">
    <property type="entry name" value="RINGv"/>
    <property type="match status" value="1"/>
</dbReference>
<sequence>MQSLDKSNVDLEAGGGDGRRSSGEELCKSEIIAVPEKRRRSSVSEYLDVDLETEGQENEVHLENSERDCRICHLGLDADDPDSGLPIELGCSCKDDLAVAHKHCAEAWFKIRGNKTCEICGSIAQSVVVIHDAEHGQDPDPELQEQSSDASTTTVTVEMPASATRSRNFWQGHRFLNLLLGCMVFAFVISWLFHFNVPS</sequence>